<evidence type="ECO:0000313" key="3">
    <source>
        <dbReference type="Proteomes" id="UP000256964"/>
    </source>
</evidence>
<proteinExistence type="predicted"/>
<dbReference type="Proteomes" id="UP000256964">
    <property type="component" value="Unassembled WGS sequence"/>
</dbReference>
<reference evidence="2 3" key="1">
    <citation type="journal article" date="2018" name="Biotechnol. Biofuels">
        <title>Integrative visual omics of the white-rot fungus Polyporus brumalis exposes the biotechnological potential of its oxidative enzymes for delignifying raw plant biomass.</title>
        <authorList>
            <person name="Miyauchi S."/>
            <person name="Rancon A."/>
            <person name="Drula E."/>
            <person name="Hage H."/>
            <person name="Chaduli D."/>
            <person name="Favel A."/>
            <person name="Grisel S."/>
            <person name="Henrissat B."/>
            <person name="Herpoel-Gimbert I."/>
            <person name="Ruiz-Duenas F.J."/>
            <person name="Chevret D."/>
            <person name="Hainaut M."/>
            <person name="Lin J."/>
            <person name="Wang M."/>
            <person name="Pangilinan J."/>
            <person name="Lipzen A."/>
            <person name="Lesage-Meessen L."/>
            <person name="Navarro D."/>
            <person name="Riley R."/>
            <person name="Grigoriev I.V."/>
            <person name="Zhou S."/>
            <person name="Raouche S."/>
            <person name="Rosso M.N."/>
        </authorList>
    </citation>
    <scope>NUCLEOTIDE SEQUENCE [LARGE SCALE GENOMIC DNA]</scope>
    <source>
        <strain evidence="2 3">BRFM 1820</strain>
    </source>
</reference>
<protein>
    <submittedName>
        <fullName evidence="2">Uncharacterized protein</fullName>
    </submittedName>
</protein>
<name>A0A371CIB8_9APHY</name>
<dbReference type="EMBL" id="KZ857596">
    <property type="protein sequence ID" value="RDX40037.1"/>
    <property type="molecule type" value="Genomic_DNA"/>
</dbReference>
<gene>
    <name evidence="2" type="ORF">OH76DRAFT_1490624</name>
</gene>
<evidence type="ECO:0000313" key="2">
    <source>
        <dbReference type="EMBL" id="RDX40037.1"/>
    </source>
</evidence>
<organism evidence="2 3">
    <name type="scientific">Lentinus brumalis</name>
    <dbReference type="NCBI Taxonomy" id="2498619"/>
    <lineage>
        <taxon>Eukaryota</taxon>
        <taxon>Fungi</taxon>
        <taxon>Dikarya</taxon>
        <taxon>Basidiomycota</taxon>
        <taxon>Agaricomycotina</taxon>
        <taxon>Agaricomycetes</taxon>
        <taxon>Polyporales</taxon>
        <taxon>Polyporaceae</taxon>
        <taxon>Lentinus</taxon>
    </lineage>
</organism>
<dbReference type="AlphaFoldDB" id="A0A371CIB8"/>
<accession>A0A371CIB8</accession>
<sequence length="86" mass="9053">MNELVPAAVAVAVRPLLGAAARRCHARYAASSRRRDSKSEDAATDNSVEDAACCSACGLVEQARFSVSRRGTHLLIPRCSCSGAPH</sequence>
<feature type="region of interest" description="Disordered" evidence="1">
    <location>
        <begin position="29"/>
        <end position="48"/>
    </location>
</feature>
<keyword evidence="3" id="KW-1185">Reference proteome</keyword>
<evidence type="ECO:0000256" key="1">
    <source>
        <dbReference type="SAM" id="MobiDB-lite"/>
    </source>
</evidence>